<proteinExistence type="predicted"/>
<organism evidence="1 2">
    <name type="scientific">Pseudomonas jessenii</name>
    <dbReference type="NCBI Taxonomy" id="77298"/>
    <lineage>
        <taxon>Bacteria</taxon>
        <taxon>Pseudomonadati</taxon>
        <taxon>Pseudomonadota</taxon>
        <taxon>Gammaproteobacteria</taxon>
        <taxon>Pseudomonadales</taxon>
        <taxon>Pseudomonadaceae</taxon>
        <taxon>Pseudomonas</taxon>
    </lineage>
</organism>
<sequence length="399" mass="43528">MTAKPPNTSTLASTTQGEAIARVTFDEIRDSSGNLVSKNSVTFDKTLNLQGTAGANTELWIRDSLTIFTDVTSDASGNWSKSFDFNQGFMRYSLYAIEKRPPYDYSSRYIFVLATETPIIEKVTGKDGPIESGATYDGDSLEFSGYAPPEMEVEAFNGNTFTGKKATVDRDGLFNLTFDGITAGTYNIKIRATNGKESSVFDFRVVSDAKLILCQVSDSQGVIPEGDTTYDDRVIVRGYGQPGEDVQLRNNGSLIDGATATARDDDGLWEIELDVTPGAYSLTAQALYGDGEISEPPRNFTVESILKPHNTRVYDSDGLIEDNGSTPYNHVIARGNAAPLAQIWLKINGVIDPRPEQTDDTGKWARLVNNLNAKTTYTFFAVANYGDNAESDSWTITTG</sequence>
<protein>
    <submittedName>
        <fullName evidence="1">Uncharacterized protein</fullName>
    </submittedName>
</protein>
<accession>A0A2W0EZ32</accession>
<dbReference type="OrthoDB" id="6845417at2"/>
<dbReference type="Proteomes" id="UP000247437">
    <property type="component" value="Unassembled WGS sequence"/>
</dbReference>
<evidence type="ECO:0000313" key="2">
    <source>
        <dbReference type="Proteomes" id="UP000247437"/>
    </source>
</evidence>
<name>A0A2W0EZ32_PSEJE</name>
<dbReference type="RefSeq" id="WP_110659677.1">
    <property type="nucleotide sequence ID" value="NZ_PDLL01000123.1"/>
</dbReference>
<reference evidence="1 2" key="1">
    <citation type="journal article" date="2018" name="Appl. Microbiol. Biotechnol.">
        <title>Characterization of the caprolactam degradation pathway in Pseudomonas jessenii using mass spectrometry-based proteomics.</title>
        <authorList>
            <person name="Otzen M."/>
            <person name="Palacio C."/>
            <person name="Janssen D.B."/>
        </authorList>
    </citation>
    <scope>NUCLEOTIDE SEQUENCE [LARGE SCALE GENOMIC DNA]</scope>
    <source>
        <strain evidence="1 2">GO3</strain>
    </source>
</reference>
<comment type="caution">
    <text evidence="1">The sequence shown here is derived from an EMBL/GenBank/DDBJ whole genome shotgun (WGS) entry which is preliminary data.</text>
</comment>
<evidence type="ECO:0000313" key="1">
    <source>
        <dbReference type="EMBL" id="PYY70211.1"/>
    </source>
</evidence>
<gene>
    <name evidence="1" type="ORF">CRX42_12475</name>
</gene>
<dbReference type="EMBL" id="PDLL01000123">
    <property type="protein sequence ID" value="PYY70211.1"/>
    <property type="molecule type" value="Genomic_DNA"/>
</dbReference>
<dbReference type="AlphaFoldDB" id="A0A2W0EZ32"/>